<comment type="cofactor">
    <cofactor evidence="4">
        <name>Mg(2+)</name>
        <dbReference type="ChEBI" id="CHEBI:18420"/>
    </cofactor>
</comment>
<evidence type="ECO:0000313" key="7">
    <source>
        <dbReference type="Proteomes" id="UP000198828"/>
    </source>
</evidence>
<evidence type="ECO:0000259" key="5">
    <source>
        <dbReference type="SMART" id="SM00535"/>
    </source>
</evidence>
<dbReference type="OrthoDB" id="46571at2"/>
<keyword evidence="2 4" id="KW-0255">Endonuclease</keyword>
<dbReference type="HAMAP" id="MF_01468">
    <property type="entry name" value="RNase_Mini_III"/>
    <property type="match status" value="1"/>
</dbReference>
<dbReference type="CDD" id="cd00593">
    <property type="entry name" value="RIBOc"/>
    <property type="match status" value="1"/>
</dbReference>
<evidence type="ECO:0000256" key="3">
    <source>
        <dbReference type="ARBA" id="ARBA00022801"/>
    </source>
</evidence>
<keyword evidence="1 4" id="KW-0540">Nuclease</keyword>
<dbReference type="SMART" id="SM00535">
    <property type="entry name" value="RIBOc"/>
    <property type="match status" value="1"/>
</dbReference>
<dbReference type="SUPFAM" id="SSF69065">
    <property type="entry name" value="RNase III domain-like"/>
    <property type="match status" value="1"/>
</dbReference>
<protein>
    <recommendedName>
        <fullName evidence="4">Mini-ribonuclease 3</fullName>
        <shortName evidence="4">Mini-3</shortName>
        <shortName evidence="4">Mini-RNase 3</shortName>
        <ecNumber evidence="4">3.1.26.-</ecNumber>
    </recommendedName>
    <alternativeName>
        <fullName evidence="4">Mini-RNase III</fullName>
        <shortName evidence="4">Mini-III</shortName>
    </alternativeName>
</protein>
<dbReference type="RefSeq" id="WP_093754362.1">
    <property type="nucleotide sequence ID" value="NZ_BSYN01000011.1"/>
</dbReference>
<comment type="subcellular location">
    <subcellularLocation>
        <location evidence="4">Cytoplasm</location>
    </subcellularLocation>
</comment>
<dbReference type="Gene3D" id="1.10.1520.10">
    <property type="entry name" value="Ribonuclease III domain"/>
    <property type="match status" value="1"/>
</dbReference>
<keyword evidence="4" id="KW-0699">rRNA-binding</keyword>
<dbReference type="InterPro" id="IPR000999">
    <property type="entry name" value="RNase_III_dom"/>
</dbReference>
<keyword evidence="7" id="KW-1185">Reference proteome</keyword>
<dbReference type="Pfam" id="PF00636">
    <property type="entry name" value="Ribonuclease_3"/>
    <property type="match status" value="1"/>
</dbReference>
<comment type="similarity">
    <text evidence="4">Belongs to the MrnC RNase family.</text>
</comment>
<dbReference type="GO" id="GO:0019843">
    <property type="term" value="F:rRNA binding"/>
    <property type="evidence" value="ECO:0007669"/>
    <property type="project" value="UniProtKB-UniRule"/>
</dbReference>
<dbReference type="GO" id="GO:0005737">
    <property type="term" value="C:cytoplasm"/>
    <property type="evidence" value="ECO:0007669"/>
    <property type="project" value="UniProtKB-SubCell"/>
</dbReference>
<dbReference type="GO" id="GO:0006364">
    <property type="term" value="P:rRNA processing"/>
    <property type="evidence" value="ECO:0007669"/>
    <property type="project" value="UniProtKB-UniRule"/>
</dbReference>
<accession>A0A1H3D2Z8</accession>
<proteinExistence type="inferred from homology"/>
<gene>
    <name evidence="4" type="primary">mrnC</name>
    <name evidence="6" type="ORF">SAMN05660923_02588</name>
</gene>
<dbReference type="PANTHER" id="PTHR34276">
    <property type="entry name" value="MINI-RIBONUCLEASE 3"/>
    <property type="match status" value="1"/>
</dbReference>
<evidence type="ECO:0000256" key="4">
    <source>
        <dbReference type="HAMAP-Rule" id="MF_01468"/>
    </source>
</evidence>
<dbReference type="PANTHER" id="PTHR34276:SF1">
    <property type="entry name" value="MINI-RIBONUCLEASE 3"/>
    <property type="match status" value="1"/>
</dbReference>
<dbReference type="PIRSF" id="PIRSF005520">
    <property type="entry name" value="UCP005520"/>
    <property type="match status" value="1"/>
</dbReference>
<dbReference type="EC" id="3.1.26.-" evidence="4"/>
<dbReference type="Proteomes" id="UP000198828">
    <property type="component" value="Unassembled WGS sequence"/>
</dbReference>
<keyword evidence="4" id="KW-0963">Cytoplasm</keyword>
<feature type="domain" description="RNase III" evidence="5">
    <location>
        <begin position="3"/>
        <end position="141"/>
    </location>
</feature>
<dbReference type="AlphaFoldDB" id="A0A1H3D2Z8"/>
<comment type="subunit">
    <text evidence="4">Homodimer.</text>
</comment>
<keyword evidence="4" id="KW-0460">Magnesium</keyword>
<comment type="function">
    <text evidence="4">Involved in correct processing of both the 5' and 3' ends of 23S rRNA precursor. Processes 30S rRNA precursor transcript even in absence of ribonuclease 3 (Rnc); Rnc processes 30S rRNA into smaller rRNA precursors.</text>
</comment>
<keyword evidence="3 4" id="KW-0378">Hydrolase</keyword>
<name>A0A1H3D2Z8_9FIRM</name>
<dbReference type="InterPro" id="IPR008226">
    <property type="entry name" value="Mini3_fam"/>
</dbReference>
<dbReference type="GO" id="GO:0004525">
    <property type="term" value="F:ribonuclease III activity"/>
    <property type="evidence" value="ECO:0007669"/>
    <property type="project" value="InterPro"/>
</dbReference>
<organism evidence="6 7">
    <name type="scientific">Tepidimicrobium xylanilyticum</name>
    <dbReference type="NCBI Taxonomy" id="1123352"/>
    <lineage>
        <taxon>Bacteria</taxon>
        <taxon>Bacillati</taxon>
        <taxon>Bacillota</taxon>
        <taxon>Tissierellia</taxon>
        <taxon>Tissierellales</taxon>
        <taxon>Tepidimicrobiaceae</taxon>
        <taxon>Tepidimicrobium</taxon>
    </lineage>
</organism>
<evidence type="ECO:0000256" key="1">
    <source>
        <dbReference type="ARBA" id="ARBA00022722"/>
    </source>
</evidence>
<keyword evidence="4" id="KW-0690">Ribosome biogenesis</keyword>
<evidence type="ECO:0000256" key="2">
    <source>
        <dbReference type="ARBA" id="ARBA00022759"/>
    </source>
</evidence>
<evidence type="ECO:0000313" key="6">
    <source>
        <dbReference type="EMBL" id="SDX60745.1"/>
    </source>
</evidence>
<keyword evidence="4" id="KW-0694">RNA-binding</keyword>
<reference evidence="6 7" key="1">
    <citation type="submission" date="2016-10" db="EMBL/GenBank/DDBJ databases">
        <authorList>
            <person name="de Groot N.N."/>
        </authorList>
    </citation>
    <scope>NUCLEOTIDE SEQUENCE [LARGE SCALE GENOMIC DNA]</scope>
    <source>
        <strain evidence="6 7">DSM 23310</strain>
    </source>
</reference>
<feature type="active site" evidence="4">
    <location>
        <position position="34"/>
    </location>
</feature>
<dbReference type="EMBL" id="FNNG01000014">
    <property type="protein sequence ID" value="SDX60745.1"/>
    <property type="molecule type" value="Genomic_DNA"/>
</dbReference>
<sequence length="143" mass="16483">MDREYSNAFRYMNKNLKGEDINMLSPLQLAYIGDAVYELCIRTYLLNKGTPVKKLHSETIQYVKAKAQSNILHALKNLLTEEEKSLVRRGRNAKPKSIPKNAELMDYKYATGFESLIGYLYLTGQDNRIIELFDKIISLPMES</sequence>
<keyword evidence="4" id="KW-0698">rRNA processing</keyword>
<dbReference type="InterPro" id="IPR036389">
    <property type="entry name" value="RNase_III_sf"/>
</dbReference>